<dbReference type="InterPro" id="IPR052548">
    <property type="entry name" value="Type_VII_TA_antitoxin"/>
</dbReference>
<dbReference type="Gene3D" id="3.30.460.10">
    <property type="entry name" value="Beta Polymerase, domain 2"/>
    <property type="match status" value="1"/>
</dbReference>
<dbReference type="SUPFAM" id="SSF81301">
    <property type="entry name" value="Nucleotidyltransferase"/>
    <property type="match status" value="1"/>
</dbReference>
<protein>
    <recommendedName>
        <fullName evidence="1">Polymerase nucleotidyl transferase domain-containing protein</fullName>
    </recommendedName>
</protein>
<dbReference type="InterPro" id="IPR002934">
    <property type="entry name" value="Polymerase_NTP_transf_dom"/>
</dbReference>
<dbReference type="EMBL" id="MHFR01000008">
    <property type="protein sequence ID" value="OGW99385.1"/>
    <property type="molecule type" value="Genomic_DNA"/>
</dbReference>
<evidence type="ECO:0000259" key="1">
    <source>
        <dbReference type="Pfam" id="PF01909"/>
    </source>
</evidence>
<dbReference type="PANTHER" id="PTHR33933">
    <property type="entry name" value="NUCLEOTIDYLTRANSFERASE"/>
    <property type="match status" value="1"/>
</dbReference>
<dbReference type="PANTHER" id="PTHR33933:SF1">
    <property type="entry name" value="PROTEIN ADENYLYLTRANSFERASE MNTA-RELATED"/>
    <property type="match status" value="1"/>
</dbReference>
<proteinExistence type="predicted"/>
<evidence type="ECO:0000313" key="2">
    <source>
        <dbReference type="EMBL" id="OGW99385.1"/>
    </source>
</evidence>
<name>A0A1G1L2K1_9BACT</name>
<dbReference type="AlphaFoldDB" id="A0A1G1L2K1"/>
<dbReference type="Pfam" id="PF01909">
    <property type="entry name" value="NTP_transf_2"/>
    <property type="match status" value="1"/>
</dbReference>
<feature type="domain" description="Polymerase nucleotidyl transferase" evidence="1">
    <location>
        <begin position="27"/>
        <end position="108"/>
    </location>
</feature>
<sequence length="112" mass="12985">MICSNYNKNQKRKLIGQVVDQIAAGFRPQKIILFGSYAYGKVNDDSDVDLLVVMESKKRPPARAVEVSKAIQYYPFAMDIMVRTPDEIRKRLRLKDPFFIEVIEKGKVLYEQ</sequence>
<evidence type="ECO:0000313" key="3">
    <source>
        <dbReference type="Proteomes" id="UP000178187"/>
    </source>
</evidence>
<dbReference type="Proteomes" id="UP000178187">
    <property type="component" value="Unassembled WGS sequence"/>
</dbReference>
<comment type="caution">
    <text evidence="2">The sequence shown here is derived from an EMBL/GenBank/DDBJ whole genome shotgun (WGS) entry which is preliminary data.</text>
</comment>
<dbReference type="CDD" id="cd05403">
    <property type="entry name" value="NT_KNTase_like"/>
    <property type="match status" value="1"/>
</dbReference>
<dbReference type="GO" id="GO:0016779">
    <property type="term" value="F:nucleotidyltransferase activity"/>
    <property type="evidence" value="ECO:0007669"/>
    <property type="project" value="InterPro"/>
</dbReference>
<organism evidence="2 3">
    <name type="scientific">Candidatus Danuiimicrobium aquiferis</name>
    <dbReference type="NCBI Taxonomy" id="1801832"/>
    <lineage>
        <taxon>Bacteria</taxon>
        <taxon>Pseudomonadati</taxon>
        <taxon>Candidatus Omnitrophota</taxon>
        <taxon>Candidatus Danuiimicrobium</taxon>
    </lineage>
</organism>
<gene>
    <name evidence="2" type="ORF">A3G33_06775</name>
</gene>
<accession>A0A1G1L2K1</accession>
<dbReference type="InterPro" id="IPR043519">
    <property type="entry name" value="NT_sf"/>
</dbReference>
<reference evidence="2 3" key="1">
    <citation type="journal article" date="2016" name="Nat. Commun.">
        <title>Thousands of microbial genomes shed light on interconnected biogeochemical processes in an aquifer system.</title>
        <authorList>
            <person name="Anantharaman K."/>
            <person name="Brown C.T."/>
            <person name="Hug L.A."/>
            <person name="Sharon I."/>
            <person name="Castelle C.J."/>
            <person name="Probst A.J."/>
            <person name="Thomas B.C."/>
            <person name="Singh A."/>
            <person name="Wilkins M.J."/>
            <person name="Karaoz U."/>
            <person name="Brodie E.L."/>
            <person name="Williams K.H."/>
            <person name="Hubbard S.S."/>
            <person name="Banfield J.F."/>
        </authorList>
    </citation>
    <scope>NUCLEOTIDE SEQUENCE [LARGE SCALE GENOMIC DNA]</scope>
</reference>